<comment type="caution">
    <text evidence="4">The sequence shown here is derived from an EMBL/GenBank/DDBJ whole genome shotgun (WGS) entry which is preliminary data.</text>
</comment>
<dbReference type="GO" id="GO:0003723">
    <property type="term" value="F:RNA binding"/>
    <property type="evidence" value="ECO:0007669"/>
    <property type="project" value="UniProtKB-KW"/>
</dbReference>
<dbReference type="STRING" id="1817883.A3G31_09845"/>
<evidence type="ECO:0000259" key="3">
    <source>
        <dbReference type="PROSITE" id="PS51462"/>
    </source>
</evidence>
<dbReference type="InterPro" id="IPR015797">
    <property type="entry name" value="NUDIX_hydrolase-like_dom_sf"/>
</dbReference>
<dbReference type="PANTHER" id="PTHR43046">
    <property type="entry name" value="GDP-MANNOSE MANNOSYL HYDROLASE"/>
    <property type="match status" value="1"/>
</dbReference>
<evidence type="ECO:0000313" key="5">
    <source>
        <dbReference type="Proteomes" id="UP000178082"/>
    </source>
</evidence>
<comment type="cofactor">
    <cofactor evidence="1">
        <name>Mg(2+)</name>
        <dbReference type="ChEBI" id="CHEBI:18420"/>
    </cofactor>
</comment>
<accession>A0A1F7SFC4</accession>
<evidence type="ECO:0000256" key="1">
    <source>
        <dbReference type="ARBA" id="ARBA00001946"/>
    </source>
</evidence>
<name>A0A1F7SFC4_9BACT</name>
<dbReference type="CDD" id="cd02440">
    <property type="entry name" value="AdoMet_MTases"/>
    <property type="match status" value="1"/>
</dbReference>
<dbReference type="CDD" id="cd04673">
    <property type="entry name" value="NUDIX_ADPRase"/>
    <property type="match status" value="1"/>
</dbReference>
<dbReference type="Pfam" id="PF00293">
    <property type="entry name" value="NUDIX"/>
    <property type="match status" value="1"/>
</dbReference>
<dbReference type="GO" id="GO:0008168">
    <property type="term" value="F:methyltransferase activity"/>
    <property type="evidence" value="ECO:0007669"/>
    <property type="project" value="UniProtKB-KW"/>
</dbReference>
<gene>
    <name evidence="4" type="ORF">A3G31_09845</name>
</gene>
<dbReference type="SUPFAM" id="SSF53335">
    <property type="entry name" value="S-adenosyl-L-methionine-dependent methyltransferases"/>
    <property type="match status" value="1"/>
</dbReference>
<dbReference type="Gene3D" id="3.40.50.150">
    <property type="entry name" value="Vaccinia Virus protein VP39"/>
    <property type="match status" value="1"/>
</dbReference>
<evidence type="ECO:0000256" key="2">
    <source>
        <dbReference type="ARBA" id="ARBA00022801"/>
    </source>
</evidence>
<dbReference type="PROSITE" id="PS00893">
    <property type="entry name" value="NUDIX_BOX"/>
    <property type="match status" value="1"/>
</dbReference>
<dbReference type="AlphaFoldDB" id="A0A1F7SFC4"/>
<dbReference type="Pfam" id="PF13649">
    <property type="entry name" value="Methyltransf_25"/>
    <property type="match status" value="1"/>
</dbReference>
<reference evidence="4 5" key="1">
    <citation type="journal article" date="2016" name="Nat. Commun.">
        <title>Thousands of microbial genomes shed light on interconnected biogeochemical processes in an aquifer system.</title>
        <authorList>
            <person name="Anantharaman K."/>
            <person name="Brown C.T."/>
            <person name="Hug L.A."/>
            <person name="Sharon I."/>
            <person name="Castelle C.J."/>
            <person name="Probst A.J."/>
            <person name="Thomas B.C."/>
            <person name="Singh A."/>
            <person name="Wilkins M.J."/>
            <person name="Karaoz U."/>
            <person name="Brodie E.L."/>
            <person name="Williams K.H."/>
            <person name="Hubbard S.S."/>
            <person name="Banfield J.F."/>
        </authorList>
    </citation>
    <scope>NUCLEOTIDE SEQUENCE [LARGE SCALE GENOMIC DNA]</scope>
</reference>
<organism evidence="4 5">
    <name type="scientific">Candidatus Schekmanbacteria bacterium RIFCSPLOWO2_12_FULL_38_15</name>
    <dbReference type="NCBI Taxonomy" id="1817883"/>
    <lineage>
        <taxon>Bacteria</taxon>
        <taxon>Candidatus Schekmaniibacteriota</taxon>
    </lineage>
</organism>
<dbReference type="EMBL" id="MGDI01000035">
    <property type="protein sequence ID" value="OGL51948.1"/>
    <property type="molecule type" value="Genomic_DNA"/>
</dbReference>
<dbReference type="Gene3D" id="3.90.79.10">
    <property type="entry name" value="Nucleoside Triphosphate Pyrophosphohydrolase"/>
    <property type="match status" value="1"/>
</dbReference>
<proteinExistence type="predicted"/>
<dbReference type="GO" id="GO:0016787">
    <property type="term" value="F:hydrolase activity"/>
    <property type="evidence" value="ECO:0007669"/>
    <property type="project" value="UniProtKB-KW"/>
</dbReference>
<dbReference type="InterPro" id="IPR029063">
    <property type="entry name" value="SAM-dependent_MTases_sf"/>
</dbReference>
<dbReference type="GO" id="GO:0032259">
    <property type="term" value="P:methylation"/>
    <property type="evidence" value="ECO:0007669"/>
    <property type="project" value="UniProtKB-KW"/>
</dbReference>
<dbReference type="InterPro" id="IPR020084">
    <property type="entry name" value="NUDIX_hydrolase_CS"/>
</dbReference>
<dbReference type="PANTHER" id="PTHR43046:SF14">
    <property type="entry name" value="MUTT_NUDIX FAMILY PROTEIN"/>
    <property type="match status" value="1"/>
</dbReference>
<evidence type="ECO:0000313" key="4">
    <source>
        <dbReference type="EMBL" id="OGL51948.1"/>
    </source>
</evidence>
<dbReference type="InterPro" id="IPR041698">
    <property type="entry name" value="Methyltransf_25"/>
</dbReference>
<dbReference type="PROSITE" id="PS51462">
    <property type="entry name" value="NUDIX"/>
    <property type="match status" value="1"/>
</dbReference>
<dbReference type="InterPro" id="IPR000086">
    <property type="entry name" value="NUDIX_hydrolase_dom"/>
</dbReference>
<dbReference type="SUPFAM" id="SSF55811">
    <property type="entry name" value="Nudix"/>
    <property type="match status" value="1"/>
</dbReference>
<feature type="domain" description="Nudix hydrolase" evidence="3">
    <location>
        <begin position="10"/>
        <end position="143"/>
    </location>
</feature>
<dbReference type="Proteomes" id="UP000178082">
    <property type="component" value="Unassembled WGS sequence"/>
</dbReference>
<sequence length="405" mass="46320">MTKRIKREYPSQPVVGVGVVVVKDGKVLLVKRGKNPSRGEWSIPGGAVNVGESLKVAAAREIKEETGLDIFVEEPVELLERISSDLDNRVRYHYVLIDYCGKCLGGKLKASSDIVEARFVSPEKLDAFSLNPATRNVIEKALGCSINKKPIKPYAPEIFTDWNQKKAKWYFRALRESDFSEMVMAAVMPLVRNSDSVLDIGAGCGALTIPLAERVKKVTALEPSKPMMNIMRREALKKGLKNINFVNALWGKTKLSVHSILFLANVPKVLKDMKLFLEDLDKIKPRLVFLIHGVDSKKDKFYFKELYPLIFRKIFPEKNDYLQIYDSLHHLGVYANIKIISYNMDQPFKSLDEAVDFWKEYLNIKGRDYDKKLKSFLKKKLFKTPYGFKTVVNKQGAVIWWEKSY</sequence>
<dbReference type="PRINTS" id="PR00502">
    <property type="entry name" value="NUDIXFAMILY"/>
</dbReference>
<keyword evidence="2" id="KW-0378">Hydrolase</keyword>
<dbReference type="InterPro" id="IPR020476">
    <property type="entry name" value="Nudix_hydrolase"/>
</dbReference>
<protein>
    <recommendedName>
        <fullName evidence="3">Nudix hydrolase domain-containing protein</fullName>
    </recommendedName>
</protein>